<dbReference type="OrthoDB" id="5019413at2"/>
<dbReference type="Pfam" id="PF13238">
    <property type="entry name" value="AAA_18"/>
    <property type="match status" value="1"/>
</dbReference>
<dbReference type="EMBL" id="RJJQ01000001">
    <property type="protein sequence ID" value="RNI25339.1"/>
    <property type="molecule type" value="Genomic_DNA"/>
</dbReference>
<dbReference type="AlphaFoldDB" id="A0A3M9MIE1"/>
<dbReference type="InterPro" id="IPR027417">
    <property type="entry name" value="P-loop_NTPase"/>
</dbReference>
<accession>A0A3M9MIE1</accession>
<sequence>MTRVLITGMSGAGKSTLLAELARRGFVTVDTDYDGWELPDATWDAPRMTVLLADHETLAVSGTVRNQGDFYDRFERVVLLSAPVEVLLARVAIRTNNPYGRTAAQRAEITGYVDSVEPLLRATATDELDGTCPVTYLADTVERMLLGH</sequence>
<evidence type="ECO:0000313" key="2">
    <source>
        <dbReference type="Proteomes" id="UP000271678"/>
    </source>
</evidence>
<dbReference type="RefSeq" id="WP_123269530.1">
    <property type="nucleotide sequence ID" value="NZ_RJJQ01000001.1"/>
</dbReference>
<evidence type="ECO:0000313" key="1">
    <source>
        <dbReference type="EMBL" id="RNI25339.1"/>
    </source>
</evidence>
<dbReference type="GO" id="GO:0005524">
    <property type="term" value="F:ATP binding"/>
    <property type="evidence" value="ECO:0007669"/>
    <property type="project" value="UniProtKB-KW"/>
</dbReference>
<reference evidence="1 2" key="1">
    <citation type="submission" date="2018-11" db="EMBL/GenBank/DDBJ databases">
        <title>Draft genome of Simplicispira Flexivirga sp. BO-16.</title>
        <authorList>
            <person name="Im W.T."/>
        </authorList>
    </citation>
    <scope>NUCLEOTIDE SEQUENCE [LARGE SCALE GENOMIC DNA]</scope>
    <source>
        <strain evidence="1 2">BO-16</strain>
    </source>
</reference>
<dbReference type="SUPFAM" id="SSF52540">
    <property type="entry name" value="P-loop containing nucleoside triphosphate hydrolases"/>
    <property type="match status" value="1"/>
</dbReference>
<protein>
    <submittedName>
        <fullName evidence="1">ATP-binding protein</fullName>
    </submittedName>
</protein>
<keyword evidence="1" id="KW-0547">Nucleotide-binding</keyword>
<comment type="caution">
    <text evidence="1">The sequence shown here is derived from an EMBL/GenBank/DDBJ whole genome shotgun (WGS) entry which is preliminary data.</text>
</comment>
<dbReference type="Proteomes" id="UP000271678">
    <property type="component" value="Unassembled WGS sequence"/>
</dbReference>
<organism evidence="1 2">
    <name type="scientific">Flexivirga caeni</name>
    <dbReference type="NCBI Taxonomy" id="2294115"/>
    <lineage>
        <taxon>Bacteria</taxon>
        <taxon>Bacillati</taxon>
        <taxon>Actinomycetota</taxon>
        <taxon>Actinomycetes</taxon>
        <taxon>Micrococcales</taxon>
        <taxon>Dermacoccaceae</taxon>
        <taxon>Flexivirga</taxon>
    </lineage>
</organism>
<keyword evidence="1" id="KW-0067">ATP-binding</keyword>
<keyword evidence="2" id="KW-1185">Reference proteome</keyword>
<dbReference type="Gene3D" id="3.40.50.300">
    <property type="entry name" value="P-loop containing nucleotide triphosphate hydrolases"/>
    <property type="match status" value="1"/>
</dbReference>
<gene>
    <name evidence="1" type="ORF">EFY87_01530</name>
</gene>
<name>A0A3M9MIE1_9MICO</name>
<proteinExistence type="predicted"/>